<dbReference type="EMBL" id="LK932542">
    <property type="protein sequence ID" value="CDS90472.1"/>
    <property type="molecule type" value="Genomic_DNA"/>
</dbReference>
<dbReference type="AlphaFoldDB" id="A0A069B0W8"/>
<dbReference type="EMBL" id="LK933338">
    <property type="protein sequence ID" value="CDT68427.1"/>
    <property type="molecule type" value="Genomic_DNA"/>
</dbReference>
<dbReference type="PATRIC" id="fig|1496.1372.peg.176"/>
<accession>A0A069B0W8</accession>
<sequence length="64" mass="7567">MLYLARIQFKREENSKVESGYMIGDGFTNSCFLDEDFNPLSKDKDGFSLYDYRLDFKNPLELKL</sequence>
<gene>
    <name evidence="2" type="ORF">BN1095_640004</name>
    <name evidence="1" type="ORF">BN1096_860005</name>
</gene>
<reference evidence="2" key="1">
    <citation type="submission" date="2014-07" db="EMBL/GenBank/DDBJ databases">
        <authorList>
            <person name="Monot Marc"/>
        </authorList>
    </citation>
    <scope>NUCLEOTIDE SEQUENCE</scope>
    <source>
        <strain evidence="2">7032989</strain>
    </source>
</reference>
<proteinExistence type="predicted"/>
<name>A0A069B0W8_CLODI</name>
<evidence type="ECO:0000313" key="1">
    <source>
        <dbReference type="EMBL" id="CDS90472.1"/>
    </source>
</evidence>
<organism evidence="2">
    <name type="scientific">Clostridioides difficile</name>
    <name type="common">Peptoclostridium difficile</name>
    <dbReference type="NCBI Taxonomy" id="1496"/>
    <lineage>
        <taxon>Bacteria</taxon>
        <taxon>Bacillati</taxon>
        <taxon>Bacillota</taxon>
        <taxon>Clostridia</taxon>
        <taxon>Peptostreptococcales</taxon>
        <taxon>Peptostreptococcaceae</taxon>
        <taxon>Clostridioides</taxon>
    </lineage>
</organism>
<dbReference type="RefSeq" id="WP_021360304.1">
    <property type="nucleotide sequence ID" value="NZ_BIOV01000024.1"/>
</dbReference>
<evidence type="ECO:0000313" key="2">
    <source>
        <dbReference type="EMBL" id="CDT68427.1"/>
    </source>
</evidence>
<protein>
    <submittedName>
        <fullName evidence="2">Uncharacterized protein</fullName>
    </submittedName>
</protein>